<evidence type="ECO:0000259" key="4">
    <source>
        <dbReference type="PROSITE" id="PS50956"/>
    </source>
</evidence>
<dbReference type="InterPro" id="IPR019888">
    <property type="entry name" value="Tscrpt_reg_AsnC-like"/>
</dbReference>
<proteinExistence type="predicted"/>
<organism evidence="5 6">
    <name type="scientific">Kibdelosporangium aridum</name>
    <dbReference type="NCBI Taxonomy" id="2030"/>
    <lineage>
        <taxon>Bacteria</taxon>
        <taxon>Bacillati</taxon>
        <taxon>Actinomycetota</taxon>
        <taxon>Actinomycetes</taxon>
        <taxon>Pseudonocardiales</taxon>
        <taxon>Pseudonocardiaceae</taxon>
        <taxon>Kibdelosporangium</taxon>
    </lineage>
</organism>
<dbReference type="Gene3D" id="3.30.70.920">
    <property type="match status" value="1"/>
</dbReference>
<dbReference type="InterPro" id="IPR011008">
    <property type="entry name" value="Dimeric_a/b-barrel"/>
</dbReference>
<protein>
    <submittedName>
        <fullName evidence="5">DNA-binding transcriptional regulator, Lrp family</fullName>
    </submittedName>
</protein>
<dbReference type="InterPro" id="IPR036388">
    <property type="entry name" value="WH-like_DNA-bd_sf"/>
</dbReference>
<keyword evidence="1" id="KW-0805">Transcription regulation</keyword>
<dbReference type="PRINTS" id="PR00033">
    <property type="entry name" value="HTHASNC"/>
</dbReference>
<dbReference type="Gene3D" id="1.10.10.10">
    <property type="entry name" value="Winged helix-like DNA-binding domain superfamily/Winged helix DNA-binding domain"/>
    <property type="match status" value="1"/>
</dbReference>
<keyword evidence="2 5" id="KW-0238">DNA-binding</keyword>
<sequence>MSHQMSGQREPDGRMAPVLDEVDRKIVELLRADGRISVRKLAEQVNVSRANAYARIEKLTSSGVITGYHATIDPHRYGYTVSAYLAVKLRQRSWREFTQRLADMPEVEHAAMVSGGYDGLLLVRTTDSDALRDVVLDRLQSMPEVMATHTMFILDELRPKPS</sequence>
<dbReference type="Pfam" id="PF13404">
    <property type="entry name" value="HTH_AsnC-type"/>
    <property type="match status" value="1"/>
</dbReference>
<dbReference type="InterPro" id="IPR019887">
    <property type="entry name" value="Tscrpt_reg_AsnC/Lrp_C"/>
</dbReference>
<keyword evidence="3" id="KW-0804">Transcription</keyword>
<dbReference type="GO" id="GO:0005829">
    <property type="term" value="C:cytosol"/>
    <property type="evidence" value="ECO:0007669"/>
    <property type="project" value="TreeGrafter"/>
</dbReference>
<dbReference type="SMART" id="SM00344">
    <property type="entry name" value="HTH_ASNC"/>
    <property type="match status" value="1"/>
</dbReference>
<dbReference type="InterPro" id="IPR000485">
    <property type="entry name" value="AsnC-type_HTH_dom"/>
</dbReference>
<dbReference type="GO" id="GO:0043565">
    <property type="term" value="F:sequence-specific DNA binding"/>
    <property type="evidence" value="ECO:0007669"/>
    <property type="project" value="InterPro"/>
</dbReference>
<dbReference type="EMBL" id="FWXV01000010">
    <property type="protein sequence ID" value="SMD24295.1"/>
    <property type="molecule type" value="Genomic_DNA"/>
</dbReference>
<dbReference type="PROSITE" id="PS50956">
    <property type="entry name" value="HTH_ASNC_2"/>
    <property type="match status" value="1"/>
</dbReference>
<feature type="domain" description="HTH asnC-type" evidence="4">
    <location>
        <begin position="19"/>
        <end position="80"/>
    </location>
</feature>
<keyword evidence="6" id="KW-1185">Reference proteome</keyword>
<evidence type="ECO:0000256" key="2">
    <source>
        <dbReference type="ARBA" id="ARBA00023125"/>
    </source>
</evidence>
<evidence type="ECO:0000256" key="3">
    <source>
        <dbReference type="ARBA" id="ARBA00023163"/>
    </source>
</evidence>
<dbReference type="CDD" id="cd00090">
    <property type="entry name" value="HTH_ARSR"/>
    <property type="match status" value="1"/>
</dbReference>
<name>A0A1W2FQT3_KIBAR</name>
<dbReference type="Proteomes" id="UP000192674">
    <property type="component" value="Unassembled WGS sequence"/>
</dbReference>
<evidence type="ECO:0000313" key="5">
    <source>
        <dbReference type="EMBL" id="SMD24295.1"/>
    </source>
</evidence>
<dbReference type="AlphaFoldDB" id="A0A1W2FQT3"/>
<dbReference type="PANTHER" id="PTHR30154">
    <property type="entry name" value="LEUCINE-RESPONSIVE REGULATORY PROTEIN"/>
    <property type="match status" value="1"/>
</dbReference>
<dbReference type="GO" id="GO:0043200">
    <property type="term" value="P:response to amino acid"/>
    <property type="evidence" value="ECO:0007669"/>
    <property type="project" value="TreeGrafter"/>
</dbReference>
<reference evidence="5 6" key="1">
    <citation type="submission" date="2017-04" db="EMBL/GenBank/DDBJ databases">
        <authorList>
            <person name="Afonso C.L."/>
            <person name="Miller P.J."/>
            <person name="Scott M.A."/>
            <person name="Spackman E."/>
            <person name="Goraichik I."/>
            <person name="Dimitrov K.M."/>
            <person name="Suarez D.L."/>
            <person name="Swayne D.E."/>
        </authorList>
    </citation>
    <scope>NUCLEOTIDE SEQUENCE [LARGE SCALE GENOMIC DNA]</scope>
    <source>
        <strain evidence="5 6">DSM 43828</strain>
    </source>
</reference>
<dbReference type="PANTHER" id="PTHR30154:SF34">
    <property type="entry name" value="TRANSCRIPTIONAL REGULATOR AZLB"/>
    <property type="match status" value="1"/>
</dbReference>
<evidence type="ECO:0000313" key="6">
    <source>
        <dbReference type="Proteomes" id="UP000192674"/>
    </source>
</evidence>
<dbReference type="InterPro" id="IPR036390">
    <property type="entry name" value="WH_DNA-bd_sf"/>
</dbReference>
<dbReference type="Pfam" id="PF01037">
    <property type="entry name" value="AsnC_trans_reg"/>
    <property type="match status" value="1"/>
</dbReference>
<gene>
    <name evidence="5" type="ORF">SAMN05661093_08405</name>
</gene>
<evidence type="ECO:0000256" key="1">
    <source>
        <dbReference type="ARBA" id="ARBA00023015"/>
    </source>
</evidence>
<dbReference type="SUPFAM" id="SSF46785">
    <property type="entry name" value="Winged helix' DNA-binding domain"/>
    <property type="match status" value="1"/>
</dbReference>
<dbReference type="InterPro" id="IPR011991">
    <property type="entry name" value="ArsR-like_HTH"/>
</dbReference>
<dbReference type="SUPFAM" id="SSF54909">
    <property type="entry name" value="Dimeric alpha+beta barrel"/>
    <property type="match status" value="1"/>
</dbReference>
<dbReference type="RefSeq" id="WP_235039146.1">
    <property type="nucleotide sequence ID" value="NZ_FWXV01000010.1"/>
</dbReference>
<accession>A0A1W2FQT3</accession>